<keyword evidence="6" id="KW-0863">Zinc-finger</keyword>
<accession>A0A3Q3DMQ3</accession>
<dbReference type="EC" id="2.3.2.27" evidence="3"/>
<dbReference type="InterPro" id="IPR013083">
    <property type="entry name" value="Znf_RING/FYVE/PHD"/>
</dbReference>
<evidence type="ECO:0000256" key="8">
    <source>
        <dbReference type="ARBA" id="ARBA00022833"/>
    </source>
</evidence>
<dbReference type="STRING" id="109280.ENSHCOP00000016010"/>
<evidence type="ECO:0000313" key="12">
    <source>
        <dbReference type="Proteomes" id="UP000264820"/>
    </source>
</evidence>
<dbReference type="InterPro" id="IPR011016">
    <property type="entry name" value="Znf_RING-CH"/>
</dbReference>
<evidence type="ECO:0000256" key="6">
    <source>
        <dbReference type="ARBA" id="ARBA00022771"/>
    </source>
</evidence>
<dbReference type="InterPro" id="IPR052297">
    <property type="entry name" value="RING-CH-type_E3_ubiq-ligase"/>
</dbReference>
<feature type="compositionally biased region" description="Low complexity" evidence="9">
    <location>
        <begin position="59"/>
        <end position="81"/>
    </location>
</feature>
<evidence type="ECO:0000256" key="2">
    <source>
        <dbReference type="ARBA" id="ARBA00004906"/>
    </source>
</evidence>
<organism evidence="11 12">
    <name type="scientific">Hippocampus comes</name>
    <name type="common">Tiger tail seahorse</name>
    <dbReference type="NCBI Taxonomy" id="109280"/>
    <lineage>
        <taxon>Eukaryota</taxon>
        <taxon>Metazoa</taxon>
        <taxon>Chordata</taxon>
        <taxon>Craniata</taxon>
        <taxon>Vertebrata</taxon>
        <taxon>Euteleostomi</taxon>
        <taxon>Actinopterygii</taxon>
        <taxon>Neopterygii</taxon>
        <taxon>Teleostei</taxon>
        <taxon>Neoteleostei</taxon>
        <taxon>Acanthomorphata</taxon>
        <taxon>Syngnathiaria</taxon>
        <taxon>Syngnathiformes</taxon>
        <taxon>Syngnathoidei</taxon>
        <taxon>Syngnathidae</taxon>
        <taxon>Hippocampus</taxon>
    </lineage>
</organism>
<feature type="region of interest" description="Disordered" evidence="9">
    <location>
        <begin position="526"/>
        <end position="601"/>
    </location>
</feature>
<dbReference type="Gene3D" id="3.30.40.10">
    <property type="entry name" value="Zinc/RING finger domain, C3HC4 (zinc finger)"/>
    <property type="match status" value="1"/>
</dbReference>
<evidence type="ECO:0000313" key="11">
    <source>
        <dbReference type="Ensembl" id="ENSHCOP00000016010.1"/>
    </source>
</evidence>
<proteinExistence type="predicted"/>
<feature type="compositionally biased region" description="Low complexity" evidence="9">
    <location>
        <begin position="387"/>
        <end position="403"/>
    </location>
</feature>
<feature type="compositionally biased region" description="Acidic residues" evidence="9">
    <location>
        <begin position="777"/>
        <end position="787"/>
    </location>
</feature>
<dbReference type="SMART" id="SM00744">
    <property type="entry name" value="RINGv"/>
    <property type="match status" value="1"/>
</dbReference>
<feature type="compositionally biased region" description="Low complexity" evidence="9">
    <location>
        <begin position="476"/>
        <end position="485"/>
    </location>
</feature>
<keyword evidence="12" id="KW-1185">Reference proteome</keyword>
<protein>
    <recommendedName>
        <fullName evidence="3">RING-type E3 ubiquitin transferase</fullName>
        <ecNumber evidence="3">2.3.2.27</ecNumber>
    </recommendedName>
</protein>
<sequence>MCCNRKRWKKCRTMALQSRSLTPMHLTDNGSPVLSRVTSYHGARMDSRSLSLPFCLSTSSPRASASSTLSSSSTSVGSSRLYSRETLPQHDRFPRASSTYKVDVDQKRSHLLSSSRDYNSADFRSSGSSSSSRNSLTSSTRSYDRPWTESSVSSRTKVTDVESRFGRPSLLTSTDDGDNKRAKLTNSNRGLYSKTSSTSLTGSTYSSSGFNNAKAGIKEKHSNGDMSWSSSHFLSRSSASCSKTQLSSREAETPNEPGLSGLRDRRTRIQELTSSLYQTDRLTSTYAQGARPKDSAYLSCSFTAERKSSPGGQAASTSSTHRFSTPRDHNNRPSARFLNASSSSASFQEQPSSRRPKAPLSRRPTHEDGDPQWRTSTRHLLSRLFASHSSQDSPSSSSSSSVRSFDDDSLSLDSDEGTRISGDAETPSHNWQPNATGTRQRRVDLSPISEDKDCGVAGARVALPREPEVGSRQAASSGNSWLSSSLRSRCPSLLSRLRRRTQDESVHSTAGLSRPQHLLRRWDDLERRVPQNDEEDDDEEEQGAVGSNSYGVARPRRQEKDKSPQMEETLVGLALGRRGAPLQNRNGATAPQDGAERMLDAAASKQEKLRIIKERLMLEDSDEDEGDLCRICHMREESASNPLIQPCRCTGSLQYVHEDCIKRWLCSKIGSGTNLEAITKCELCKEKLRLNIDNFDFQQLYRTHAQFKYDDFISSGLYLVVLLHFFEQRFADVLGAIYAAGSFNLVRILPEHMDNLENPPEESNYGEQDGRPSIDFSDLDDDLDEEY</sequence>
<feature type="region of interest" description="Disordered" evidence="9">
    <location>
        <begin position="386"/>
        <end position="451"/>
    </location>
</feature>
<dbReference type="PANTHER" id="PTHR14471">
    <property type="entry name" value="MARCH7/10 E3 UBIQUITIN PROTEIN LIGASE FAMILY MEMBER"/>
    <property type="match status" value="1"/>
</dbReference>
<evidence type="ECO:0000256" key="1">
    <source>
        <dbReference type="ARBA" id="ARBA00000900"/>
    </source>
</evidence>
<feature type="compositionally biased region" description="Acidic residues" evidence="9">
    <location>
        <begin position="532"/>
        <end position="542"/>
    </location>
</feature>
<evidence type="ECO:0000259" key="10">
    <source>
        <dbReference type="PROSITE" id="PS51292"/>
    </source>
</evidence>
<keyword evidence="5" id="KW-0479">Metal-binding</keyword>
<keyword evidence="4" id="KW-0808">Transferase</keyword>
<evidence type="ECO:0000256" key="9">
    <source>
        <dbReference type="SAM" id="MobiDB-lite"/>
    </source>
</evidence>
<comment type="catalytic activity">
    <reaction evidence="1">
        <text>S-ubiquitinyl-[E2 ubiquitin-conjugating enzyme]-L-cysteine + [acceptor protein]-L-lysine = [E2 ubiquitin-conjugating enzyme]-L-cysteine + N(6)-ubiquitinyl-[acceptor protein]-L-lysine.</text>
        <dbReference type="EC" id="2.3.2.27"/>
    </reaction>
</comment>
<dbReference type="PANTHER" id="PTHR14471:SF1">
    <property type="entry name" value="E3 UBIQUITIN-PROTEIN LIGASE MARCHF7"/>
    <property type="match status" value="1"/>
</dbReference>
<dbReference type="Ensembl" id="ENSHCOT00000024073.1">
    <property type="protein sequence ID" value="ENSHCOP00000016010.1"/>
    <property type="gene ID" value="ENSHCOG00000019699.1"/>
</dbReference>
<feature type="compositionally biased region" description="Polar residues" evidence="9">
    <location>
        <begin position="427"/>
        <end position="438"/>
    </location>
</feature>
<feature type="compositionally biased region" description="Low complexity" evidence="9">
    <location>
        <begin position="190"/>
        <end position="209"/>
    </location>
</feature>
<evidence type="ECO:0000256" key="7">
    <source>
        <dbReference type="ARBA" id="ARBA00022786"/>
    </source>
</evidence>
<reference evidence="11" key="2">
    <citation type="submission" date="2025-09" db="UniProtKB">
        <authorList>
            <consortium name="Ensembl"/>
        </authorList>
    </citation>
    <scope>IDENTIFICATION</scope>
</reference>
<feature type="region of interest" description="Disordered" evidence="9">
    <location>
        <begin position="304"/>
        <end position="374"/>
    </location>
</feature>
<dbReference type="SUPFAM" id="SSF57850">
    <property type="entry name" value="RING/U-box"/>
    <property type="match status" value="1"/>
</dbReference>
<feature type="compositionally biased region" description="Low complexity" evidence="9">
    <location>
        <begin position="124"/>
        <end position="141"/>
    </location>
</feature>
<comment type="pathway">
    <text evidence="2">Protein modification; protein ubiquitination.</text>
</comment>
<feature type="compositionally biased region" description="Basic and acidic residues" evidence="9">
    <location>
        <begin position="441"/>
        <end position="451"/>
    </location>
</feature>
<dbReference type="Proteomes" id="UP000264820">
    <property type="component" value="Unplaced"/>
</dbReference>
<dbReference type="GO" id="GO:0008270">
    <property type="term" value="F:zinc ion binding"/>
    <property type="evidence" value="ECO:0007669"/>
    <property type="project" value="UniProtKB-KW"/>
</dbReference>
<feature type="compositionally biased region" description="Low complexity" evidence="9">
    <location>
        <begin position="333"/>
        <end position="353"/>
    </location>
</feature>
<feature type="region of interest" description="Disordered" evidence="9">
    <location>
        <begin position="756"/>
        <end position="787"/>
    </location>
</feature>
<evidence type="ECO:0000256" key="3">
    <source>
        <dbReference type="ARBA" id="ARBA00012483"/>
    </source>
</evidence>
<name>A0A3Q3DMQ3_HIPCM</name>
<evidence type="ECO:0000256" key="5">
    <source>
        <dbReference type="ARBA" id="ARBA00022723"/>
    </source>
</evidence>
<feature type="region of interest" description="Disordered" evidence="9">
    <location>
        <begin position="465"/>
        <end position="485"/>
    </location>
</feature>
<feature type="compositionally biased region" description="Polar residues" evidence="9">
    <location>
        <begin position="310"/>
        <end position="323"/>
    </location>
</feature>
<feature type="region of interest" description="Disordered" evidence="9">
    <location>
        <begin position="59"/>
        <end position="210"/>
    </location>
</feature>
<evidence type="ECO:0000256" key="4">
    <source>
        <dbReference type="ARBA" id="ARBA00022679"/>
    </source>
</evidence>
<feature type="domain" description="RING-CH-type" evidence="10">
    <location>
        <begin position="621"/>
        <end position="691"/>
    </location>
</feature>
<dbReference type="GeneTree" id="ENSGT00530000063836"/>
<feature type="region of interest" description="Disordered" evidence="9">
    <location>
        <begin position="239"/>
        <end position="265"/>
    </location>
</feature>
<keyword evidence="7" id="KW-0833">Ubl conjugation pathway</keyword>
<dbReference type="GO" id="GO:0061630">
    <property type="term" value="F:ubiquitin protein ligase activity"/>
    <property type="evidence" value="ECO:0007669"/>
    <property type="project" value="UniProtKB-EC"/>
</dbReference>
<dbReference type="AlphaFoldDB" id="A0A3Q3DMQ3"/>
<keyword evidence="8" id="KW-0862">Zinc</keyword>
<dbReference type="Pfam" id="PF12906">
    <property type="entry name" value="RINGv"/>
    <property type="match status" value="1"/>
</dbReference>
<dbReference type="PROSITE" id="PS51292">
    <property type="entry name" value="ZF_RING_CH"/>
    <property type="match status" value="1"/>
</dbReference>
<reference evidence="11" key="1">
    <citation type="submission" date="2025-08" db="UniProtKB">
        <authorList>
            <consortium name="Ensembl"/>
        </authorList>
    </citation>
    <scope>IDENTIFICATION</scope>
</reference>
<feature type="compositionally biased region" description="Basic and acidic residues" evidence="9">
    <location>
        <begin position="556"/>
        <end position="565"/>
    </location>
</feature>